<dbReference type="SUPFAM" id="SSF57783">
    <property type="entry name" value="Zinc beta-ribbon"/>
    <property type="match status" value="1"/>
</dbReference>
<dbReference type="GO" id="GO:0005737">
    <property type="term" value="C:cytoplasm"/>
    <property type="evidence" value="ECO:0007669"/>
    <property type="project" value="TreeGrafter"/>
</dbReference>
<dbReference type="GO" id="GO:0006269">
    <property type="term" value="P:DNA replication, synthesis of primer"/>
    <property type="evidence" value="ECO:0007669"/>
    <property type="project" value="TreeGrafter"/>
</dbReference>
<dbReference type="CDD" id="cd01029">
    <property type="entry name" value="TOPRIM_primases"/>
    <property type="match status" value="1"/>
</dbReference>
<dbReference type="AlphaFoldDB" id="A0A6I0EQ68"/>
<keyword evidence="1" id="KW-0479">Metal-binding</keyword>
<accession>A0A6I0EQ68</accession>
<keyword evidence="2" id="KW-0863">Zinc-finger</keyword>
<keyword evidence="3" id="KW-0862">Zinc</keyword>
<evidence type="ECO:0000256" key="3">
    <source>
        <dbReference type="ARBA" id="ARBA00022833"/>
    </source>
</evidence>
<dbReference type="InterPro" id="IPR034154">
    <property type="entry name" value="TOPRIM_DnaG/twinkle"/>
</dbReference>
<dbReference type="InterPro" id="IPR036977">
    <property type="entry name" value="DNA_primase_Znf_CHC2"/>
</dbReference>
<name>A0A6I0EQ68_9FIRM</name>
<dbReference type="GO" id="GO:0003899">
    <property type="term" value="F:DNA-directed RNA polymerase activity"/>
    <property type="evidence" value="ECO:0007669"/>
    <property type="project" value="InterPro"/>
</dbReference>
<gene>
    <name evidence="6" type="ORF">F9B85_10060</name>
</gene>
<dbReference type="PANTHER" id="PTHR30313:SF2">
    <property type="entry name" value="DNA PRIMASE"/>
    <property type="match status" value="1"/>
</dbReference>
<dbReference type="Pfam" id="PF01807">
    <property type="entry name" value="Zn_ribbon_DnaG"/>
    <property type="match status" value="1"/>
</dbReference>
<evidence type="ECO:0000256" key="2">
    <source>
        <dbReference type="ARBA" id="ARBA00022771"/>
    </source>
</evidence>
<sequence length="387" mass="42567">MLVKTYRNSMDEKASIRAGLRILSVCAHLGIPVKKVGSQWFMKCPVHGSDGKMQSCHFMEHAPAARDGADLWQCEKCGASGDVFTLLMMALQLNFPQAVEKAKEILGMKSERTILSVVKTPEVRQAPKLATVAMRDKVYKALLSLFSLGDQQKENLLRRGFTEEEIASFGYSQMCYQDGIALTKQIAKVTGISSFTGIPGFYQTKNGQWACKTHNALLIPVRNVNGKIYGLRLRISAVNGERVYAWYTSLRDKNGSALSGGSSPGALLHTVRFLHSDTLWITEGEIKADRSSLALKQNFVSVPGVGNWRLIPDLAEHIKAKHVVIAYDQDSGKTAQVVAKHCKNLANALYQKGLSVHTAIWRKENGKGIDDVLNAYGSSAISLKPIE</sequence>
<dbReference type="OrthoDB" id="2665710at2"/>
<evidence type="ECO:0000259" key="4">
    <source>
        <dbReference type="Pfam" id="PF01807"/>
    </source>
</evidence>
<dbReference type="InterPro" id="IPR050219">
    <property type="entry name" value="DnaG_primase"/>
</dbReference>
<keyword evidence="7" id="KW-1185">Reference proteome</keyword>
<proteinExistence type="predicted"/>
<evidence type="ECO:0000256" key="1">
    <source>
        <dbReference type="ARBA" id="ARBA00022723"/>
    </source>
</evidence>
<dbReference type="PANTHER" id="PTHR30313">
    <property type="entry name" value="DNA PRIMASE"/>
    <property type="match status" value="1"/>
</dbReference>
<feature type="domain" description="Zinc finger CHC2-type" evidence="4">
    <location>
        <begin position="15"/>
        <end position="111"/>
    </location>
</feature>
<evidence type="ECO:0000313" key="6">
    <source>
        <dbReference type="EMBL" id="KAB2952147.1"/>
    </source>
</evidence>
<protein>
    <submittedName>
        <fullName evidence="6">DUF3854 domain-containing protein</fullName>
    </submittedName>
</protein>
<dbReference type="GO" id="GO:0008270">
    <property type="term" value="F:zinc ion binding"/>
    <property type="evidence" value="ECO:0007669"/>
    <property type="project" value="UniProtKB-KW"/>
</dbReference>
<dbReference type="EMBL" id="WBXO01000007">
    <property type="protein sequence ID" value="KAB2952147.1"/>
    <property type="molecule type" value="Genomic_DNA"/>
</dbReference>
<dbReference type="Pfam" id="PF12965">
    <property type="entry name" value="DUF3854"/>
    <property type="match status" value="1"/>
</dbReference>
<reference evidence="6 7" key="1">
    <citation type="submission" date="2019-10" db="EMBL/GenBank/DDBJ databases">
        <title>Whole-genome sequence of the extremophile Heliorestis acidaminivorans DSM 24790.</title>
        <authorList>
            <person name="Kyndt J.A."/>
            <person name="Meyer T.E."/>
        </authorList>
    </citation>
    <scope>NUCLEOTIDE SEQUENCE [LARGE SCALE GENOMIC DNA]</scope>
    <source>
        <strain evidence="6 7">DSM 24790</strain>
    </source>
</reference>
<evidence type="ECO:0000259" key="5">
    <source>
        <dbReference type="Pfam" id="PF12965"/>
    </source>
</evidence>
<organism evidence="6 7">
    <name type="scientific">Heliorestis acidaminivorans</name>
    <dbReference type="NCBI Taxonomy" id="553427"/>
    <lineage>
        <taxon>Bacteria</taxon>
        <taxon>Bacillati</taxon>
        <taxon>Bacillota</taxon>
        <taxon>Clostridia</taxon>
        <taxon>Eubacteriales</taxon>
        <taxon>Heliobacteriaceae</taxon>
        <taxon>Heliorestis</taxon>
    </lineage>
</organism>
<dbReference type="GO" id="GO:0003677">
    <property type="term" value="F:DNA binding"/>
    <property type="evidence" value="ECO:0007669"/>
    <property type="project" value="InterPro"/>
</dbReference>
<feature type="domain" description="DUF3854" evidence="5">
    <location>
        <begin position="278"/>
        <end position="379"/>
    </location>
</feature>
<dbReference type="InterPro" id="IPR024385">
    <property type="entry name" value="DUF3854"/>
</dbReference>
<evidence type="ECO:0000313" key="7">
    <source>
        <dbReference type="Proteomes" id="UP000468766"/>
    </source>
</evidence>
<dbReference type="Proteomes" id="UP000468766">
    <property type="component" value="Unassembled WGS sequence"/>
</dbReference>
<dbReference type="InterPro" id="IPR002694">
    <property type="entry name" value="Znf_CHC2"/>
</dbReference>
<comment type="caution">
    <text evidence="6">The sequence shown here is derived from an EMBL/GenBank/DDBJ whole genome shotgun (WGS) entry which is preliminary data.</text>
</comment>
<dbReference type="RefSeq" id="WP_151620503.1">
    <property type="nucleotide sequence ID" value="NZ_WBXO01000007.1"/>
</dbReference>
<dbReference type="Gene3D" id="3.90.580.10">
    <property type="entry name" value="Zinc finger, CHC2-type domain"/>
    <property type="match status" value="1"/>
</dbReference>